<comment type="caution">
    <text evidence="7">Lacks conserved residue(s) required for the propagation of feature annotation.</text>
</comment>
<dbReference type="InterPro" id="IPR011342">
    <property type="entry name" value="Shikimate_DH"/>
</dbReference>
<evidence type="ECO:0000256" key="7">
    <source>
        <dbReference type="HAMAP-Rule" id="MF_00222"/>
    </source>
</evidence>
<proteinExistence type="inferred from homology"/>
<evidence type="ECO:0000256" key="3">
    <source>
        <dbReference type="ARBA" id="ARBA00022605"/>
    </source>
</evidence>
<dbReference type="InterPro" id="IPR013708">
    <property type="entry name" value="Shikimate_DH-bd_N"/>
</dbReference>
<evidence type="ECO:0000259" key="8">
    <source>
        <dbReference type="Pfam" id="PF08501"/>
    </source>
</evidence>
<dbReference type="Pfam" id="PF08501">
    <property type="entry name" value="Shikimate_dh_N"/>
    <property type="match status" value="1"/>
</dbReference>
<dbReference type="UniPathway" id="UPA00053">
    <property type="reaction ID" value="UER00087"/>
</dbReference>
<dbReference type="EC" id="1.1.1.25" evidence="2 7"/>
<keyword evidence="4 7" id="KW-0521">NADP</keyword>
<comment type="subunit">
    <text evidence="7">Homodimer.</text>
</comment>
<evidence type="ECO:0000256" key="6">
    <source>
        <dbReference type="ARBA" id="ARBA00023141"/>
    </source>
</evidence>
<evidence type="ECO:0000313" key="11">
    <source>
        <dbReference type="Proteomes" id="UP000050514"/>
    </source>
</evidence>
<gene>
    <name evidence="7" type="primary">aroE</name>
    <name evidence="10" type="ORF">AC812_09580</name>
</gene>
<dbReference type="GO" id="GO:0050661">
    <property type="term" value="F:NADP binding"/>
    <property type="evidence" value="ECO:0007669"/>
    <property type="project" value="InterPro"/>
</dbReference>
<organism evidence="10 11">
    <name type="scientific">Bellilinea caldifistulae</name>
    <dbReference type="NCBI Taxonomy" id="360411"/>
    <lineage>
        <taxon>Bacteria</taxon>
        <taxon>Bacillati</taxon>
        <taxon>Chloroflexota</taxon>
        <taxon>Anaerolineae</taxon>
        <taxon>Anaerolineales</taxon>
        <taxon>Anaerolineaceae</taxon>
        <taxon>Bellilinea</taxon>
    </lineage>
</organism>
<dbReference type="GO" id="GO:0009073">
    <property type="term" value="P:aromatic amino acid family biosynthetic process"/>
    <property type="evidence" value="ECO:0007669"/>
    <property type="project" value="UniProtKB-KW"/>
</dbReference>
<feature type="domain" description="Shikimate dehydrogenase substrate binding N-terminal" evidence="8">
    <location>
        <begin position="11"/>
        <end position="101"/>
    </location>
</feature>
<keyword evidence="5 7" id="KW-0560">Oxidoreductase</keyword>
<keyword evidence="6 7" id="KW-0057">Aromatic amino acid biosynthesis</keyword>
<evidence type="ECO:0000256" key="5">
    <source>
        <dbReference type="ARBA" id="ARBA00023002"/>
    </source>
</evidence>
<dbReference type="GO" id="GO:0009423">
    <property type="term" value="P:chorismate biosynthetic process"/>
    <property type="evidence" value="ECO:0007669"/>
    <property type="project" value="UniProtKB-UniRule"/>
</dbReference>
<dbReference type="InterPro" id="IPR022893">
    <property type="entry name" value="Shikimate_DH_fam"/>
</dbReference>
<evidence type="ECO:0000256" key="4">
    <source>
        <dbReference type="ARBA" id="ARBA00022857"/>
    </source>
</evidence>
<dbReference type="PANTHER" id="PTHR21089:SF1">
    <property type="entry name" value="BIFUNCTIONAL 3-DEHYDROQUINATE DEHYDRATASE_SHIKIMATE DEHYDROGENASE, CHLOROPLASTIC"/>
    <property type="match status" value="1"/>
</dbReference>
<feature type="binding site" evidence="7">
    <location>
        <position position="261"/>
    </location>
    <ligand>
        <name>NADP(+)</name>
        <dbReference type="ChEBI" id="CHEBI:58349"/>
    </ligand>
</feature>
<protein>
    <recommendedName>
        <fullName evidence="2 7">Shikimate dehydrogenase (NADP(+))</fullName>
        <shortName evidence="7">SDH</shortName>
        <ecNumber evidence="2 7">1.1.1.25</ecNumber>
    </recommendedName>
</protein>
<comment type="similarity">
    <text evidence="7">Belongs to the shikimate dehydrogenase family.</text>
</comment>
<dbReference type="SUPFAM" id="SSF51735">
    <property type="entry name" value="NAD(P)-binding Rossmann-fold domains"/>
    <property type="match status" value="1"/>
</dbReference>
<dbReference type="GO" id="GO:0008652">
    <property type="term" value="P:amino acid biosynthetic process"/>
    <property type="evidence" value="ECO:0007669"/>
    <property type="project" value="UniProtKB-KW"/>
</dbReference>
<comment type="caution">
    <text evidence="10">The sequence shown here is derived from an EMBL/GenBank/DDBJ whole genome shotgun (WGS) entry which is preliminary data.</text>
</comment>
<evidence type="ECO:0000256" key="2">
    <source>
        <dbReference type="ARBA" id="ARBA00012962"/>
    </source>
</evidence>
<dbReference type="Proteomes" id="UP000050514">
    <property type="component" value="Unassembled WGS sequence"/>
</dbReference>
<dbReference type="InterPro" id="IPR046346">
    <property type="entry name" value="Aminoacid_DH-like_N_sf"/>
</dbReference>
<keyword evidence="3 7" id="KW-0028">Amino-acid biosynthesis</keyword>
<reference evidence="10 11" key="1">
    <citation type="submission" date="2015-07" db="EMBL/GenBank/DDBJ databases">
        <title>Draft genome of Bellilinea caldifistulae DSM 17877.</title>
        <authorList>
            <person name="Hemp J."/>
            <person name="Ward L.M."/>
            <person name="Pace L.A."/>
            <person name="Fischer W.W."/>
        </authorList>
    </citation>
    <scope>NUCLEOTIDE SEQUENCE [LARGE SCALE GENOMIC DNA]</scope>
    <source>
        <strain evidence="10 11">GOMI-1</strain>
    </source>
</reference>
<dbReference type="GO" id="GO:0004764">
    <property type="term" value="F:shikimate 3-dehydrogenase (NADP+) activity"/>
    <property type="evidence" value="ECO:0007669"/>
    <property type="project" value="UniProtKB-UniRule"/>
</dbReference>
<evidence type="ECO:0000313" key="10">
    <source>
        <dbReference type="EMBL" id="KPL75277.1"/>
    </source>
</evidence>
<comment type="pathway">
    <text evidence="1 7">Metabolic intermediate biosynthesis; chorismate biosynthesis; chorismate from D-erythrose 4-phosphate and phosphoenolpyruvate: step 4/7.</text>
</comment>
<dbReference type="PATRIC" id="fig|360411.5.peg.344"/>
<name>A0A0P6X5I7_9CHLR</name>
<dbReference type="STRING" id="360411.AC812_09580"/>
<feature type="binding site" evidence="7">
    <location>
        <position position="114"/>
    </location>
    <ligand>
        <name>shikimate</name>
        <dbReference type="ChEBI" id="CHEBI:36208"/>
    </ligand>
</feature>
<feature type="active site" description="Proton acceptor" evidence="7">
    <location>
        <position position="78"/>
    </location>
</feature>
<feature type="binding site" evidence="7">
    <location>
        <position position="240"/>
    </location>
    <ligand>
        <name>shikimate</name>
        <dbReference type="ChEBI" id="CHEBI:36208"/>
    </ligand>
</feature>
<feature type="domain" description="SDH C-terminal" evidence="9">
    <location>
        <begin position="261"/>
        <end position="291"/>
    </location>
</feature>
<dbReference type="InterPro" id="IPR036291">
    <property type="entry name" value="NAD(P)-bd_dom_sf"/>
</dbReference>
<feature type="binding site" evidence="7">
    <location>
        <position position="238"/>
    </location>
    <ligand>
        <name>NADP(+)</name>
        <dbReference type="ChEBI" id="CHEBI:58349"/>
    </ligand>
</feature>
<keyword evidence="11" id="KW-1185">Reference proteome</keyword>
<sequence>MKGISYWRLGLIGGQLGHSLSPRLQRAALQSTGLRGEYRLYAVPPLPEGEAQLRALVEGLRAPPALRLHGLNVTIPHKQNVLPYLDELTPTARAVGAVNTLYADGSRLIGENTDAQGFWTDFERLWQAGGGGNQPGTALVLGGGGAARAVAYSLISHGWRVVLATRRIEQGERVVRDLKALRLPGSLAAIPLEAARLARWRAARAVINATPVGMSPQTDECPYPPELDLPPRAVVYDLVYNPAETVLLRRARQQGLPAANGLGMLVEQARLAFACWTGITPPTEALWAALRQPQTIPSSQPNGEQE</sequence>
<dbReference type="InterPro" id="IPR041121">
    <property type="entry name" value="SDH_C"/>
</dbReference>
<comment type="function">
    <text evidence="7">Involved in the biosynthesis of the chorismate, which leads to the biosynthesis of aromatic amino acids. Catalyzes the reversible NADPH linked reduction of 3-dehydroshikimate (DHSA) to yield shikimate (SA).</text>
</comment>
<dbReference type="PANTHER" id="PTHR21089">
    <property type="entry name" value="SHIKIMATE DEHYDROGENASE"/>
    <property type="match status" value="1"/>
</dbReference>
<dbReference type="GO" id="GO:0019632">
    <property type="term" value="P:shikimate metabolic process"/>
    <property type="evidence" value="ECO:0007669"/>
    <property type="project" value="InterPro"/>
</dbReference>
<feature type="binding site" evidence="7">
    <location>
        <begin position="142"/>
        <end position="146"/>
    </location>
    <ligand>
        <name>NADP(+)</name>
        <dbReference type="ChEBI" id="CHEBI:58349"/>
    </ligand>
</feature>
<dbReference type="Gene3D" id="3.40.50.10860">
    <property type="entry name" value="Leucine Dehydrogenase, chain A, domain 1"/>
    <property type="match status" value="1"/>
</dbReference>
<dbReference type="GO" id="GO:0005829">
    <property type="term" value="C:cytosol"/>
    <property type="evidence" value="ECO:0007669"/>
    <property type="project" value="TreeGrafter"/>
</dbReference>
<evidence type="ECO:0000259" key="9">
    <source>
        <dbReference type="Pfam" id="PF18317"/>
    </source>
</evidence>
<comment type="catalytic activity">
    <reaction evidence="7">
        <text>shikimate + NADP(+) = 3-dehydroshikimate + NADPH + H(+)</text>
        <dbReference type="Rhea" id="RHEA:17737"/>
        <dbReference type="ChEBI" id="CHEBI:15378"/>
        <dbReference type="ChEBI" id="CHEBI:16630"/>
        <dbReference type="ChEBI" id="CHEBI:36208"/>
        <dbReference type="ChEBI" id="CHEBI:57783"/>
        <dbReference type="ChEBI" id="CHEBI:58349"/>
        <dbReference type="EC" id="1.1.1.25"/>
    </reaction>
</comment>
<feature type="binding site" evidence="7">
    <location>
        <position position="268"/>
    </location>
    <ligand>
        <name>shikimate</name>
        <dbReference type="ChEBI" id="CHEBI:36208"/>
    </ligand>
</feature>
<dbReference type="EMBL" id="LGHJ01000015">
    <property type="protein sequence ID" value="KPL75277.1"/>
    <property type="molecule type" value="Genomic_DNA"/>
</dbReference>
<feature type="binding site" evidence="7">
    <location>
        <position position="74"/>
    </location>
    <ligand>
        <name>shikimate</name>
        <dbReference type="ChEBI" id="CHEBI:36208"/>
    </ligand>
</feature>
<accession>A0A0P6X5I7</accession>
<feature type="binding site" evidence="7">
    <location>
        <begin position="19"/>
        <end position="21"/>
    </location>
    <ligand>
        <name>shikimate</name>
        <dbReference type="ChEBI" id="CHEBI:36208"/>
    </ligand>
</feature>
<dbReference type="NCBIfam" id="TIGR00507">
    <property type="entry name" value="aroE"/>
    <property type="match status" value="1"/>
</dbReference>
<dbReference type="Gene3D" id="3.40.50.720">
    <property type="entry name" value="NAD(P)-binding Rossmann-like Domain"/>
    <property type="match status" value="1"/>
</dbReference>
<dbReference type="Pfam" id="PF18317">
    <property type="entry name" value="SDH_C"/>
    <property type="match status" value="1"/>
</dbReference>
<feature type="binding site" evidence="7">
    <location>
        <position position="99"/>
    </location>
    <ligand>
        <name>shikimate</name>
        <dbReference type="ChEBI" id="CHEBI:36208"/>
    </ligand>
</feature>
<dbReference type="HAMAP" id="MF_00222">
    <property type="entry name" value="Shikimate_DH_AroE"/>
    <property type="match status" value="1"/>
</dbReference>
<dbReference type="CDD" id="cd01065">
    <property type="entry name" value="NAD_bind_Shikimate_DH"/>
    <property type="match status" value="1"/>
</dbReference>
<evidence type="ECO:0000256" key="1">
    <source>
        <dbReference type="ARBA" id="ARBA00004871"/>
    </source>
</evidence>
<dbReference type="AlphaFoldDB" id="A0A0P6X5I7"/>
<dbReference type="SUPFAM" id="SSF53223">
    <property type="entry name" value="Aminoacid dehydrogenase-like, N-terminal domain"/>
    <property type="match status" value="1"/>
</dbReference>